<dbReference type="EMBL" id="JAQLXO010000037">
    <property type="protein sequence ID" value="MDB7983426.1"/>
    <property type="molecule type" value="Genomic_DNA"/>
</dbReference>
<dbReference type="InterPro" id="IPR023198">
    <property type="entry name" value="PGP-like_dom2"/>
</dbReference>
<name>A0A3E3E6Y9_9FIRM</name>
<dbReference type="GO" id="GO:0016787">
    <property type="term" value="F:hydrolase activity"/>
    <property type="evidence" value="ECO:0007669"/>
    <property type="project" value="UniProtKB-KW"/>
</dbReference>
<dbReference type="InterPro" id="IPR023214">
    <property type="entry name" value="HAD_sf"/>
</dbReference>
<reference evidence="2 3" key="1">
    <citation type="submission" date="2018-08" db="EMBL/GenBank/DDBJ databases">
        <title>A genome reference for cultivated species of the human gut microbiota.</title>
        <authorList>
            <person name="Zou Y."/>
            <person name="Xue W."/>
            <person name="Luo G."/>
        </authorList>
    </citation>
    <scope>NUCLEOTIDE SEQUENCE [LARGE SCALE GENOMIC DNA]</scope>
    <source>
        <strain evidence="2 3">TF08-11</strain>
    </source>
</reference>
<dbReference type="InterPro" id="IPR036412">
    <property type="entry name" value="HAD-like_sf"/>
</dbReference>
<dbReference type="SFLD" id="SFLDG01129">
    <property type="entry name" value="C1.5:_HAD__Beta-PGM__Phosphata"/>
    <property type="match status" value="1"/>
</dbReference>
<comment type="caution">
    <text evidence="2">The sequence shown here is derived from an EMBL/GenBank/DDBJ whole genome shotgun (WGS) entry which is preliminary data.</text>
</comment>
<dbReference type="InterPro" id="IPR041492">
    <property type="entry name" value="HAD_2"/>
</dbReference>
<dbReference type="SFLD" id="SFLDS00003">
    <property type="entry name" value="Haloacid_Dehalogenase"/>
    <property type="match status" value="1"/>
</dbReference>
<proteinExistence type="predicted"/>
<evidence type="ECO:0000313" key="3">
    <source>
        <dbReference type="Proteomes" id="UP000260721"/>
    </source>
</evidence>
<dbReference type="Gene3D" id="1.10.150.240">
    <property type="entry name" value="Putative phosphatase, domain 2"/>
    <property type="match status" value="1"/>
</dbReference>
<gene>
    <name evidence="2" type="ORF">DXC78_03180</name>
    <name evidence="1" type="ORF">PND82_11445</name>
</gene>
<dbReference type="Pfam" id="PF13419">
    <property type="entry name" value="HAD_2"/>
    <property type="match status" value="1"/>
</dbReference>
<dbReference type="PANTHER" id="PTHR18901">
    <property type="entry name" value="2-DEOXYGLUCOSE-6-PHOSPHATE PHOSPHATASE 2"/>
    <property type="match status" value="1"/>
</dbReference>
<organism evidence="2 3">
    <name type="scientific">Faecalicoccus pleomorphus</name>
    <dbReference type="NCBI Taxonomy" id="1323"/>
    <lineage>
        <taxon>Bacteria</taxon>
        <taxon>Bacillati</taxon>
        <taxon>Bacillota</taxon>
        <taxon>Erysipelotrichia</taxon>
        <taxon>Erysipelotrichales</taxon>
        <taxon>Erysipelotrichaceae</taxon>
        <taxon>Faecalicoccus</taxon>
    </lineage>
</organism>
<dbReference type="EMBL" id="QUSK01000005">
    <property type="protein sequence ID" value="RGD77519.1"/>
    <property type="molecule type" value="Genomic_DNA"/>
</dbReference>
<protein>
    <submittedName>
        <fullName evidence="1">HAD-IA family hydrolase</fullName>
    </submittedName>
</protein>
<sequence length="212" mass="24945">MKKYLIFDFDGLILDTEYAWYLAYKQWFMEYYQFELDLNLFISCVGTTNHKFLEECSRLLEVNIDPKQFKEETNRILFDLCSTLSPMDGVYELLNYAKSKSIVCSIVSNSPKSWSIPHLIRNEILDKFDLIITPLIRDEMKPSSLMYKKLMRFYDSKPEEILVLEDSPSGLKSAVKAGLDVAIIENRLTKYMVFEDEMKYKFKSLKEVIKAL</sequence>
<dbReference type="InterPro" id="IPR006439">
    <property type="entry name" value="HAD-SF_hydro_IA"/>
</dbReference>
<dbReference type="Gene3D" id="3.40.50.1000">
    <property type="entry name" value="HAD superfamily/HAD-like"/>
    <property type="match status" value="1"/>
</dbReference>
<dbReference type="Proteomes" id="UP001212981">
    <property type="component" value="Unassembled WGS sequence"/>
</dbReference>
<dbReference type="Proteomes" id="UP000260721">
    <property type="component" value="Unassembled WGS sequence"/>
</dbReference>
<keyword evidence="1" id="KW-0378">Hydrolase</keyword>
<accession>A0A3E3E6Y9</accession>
<evidence type="ECO:0000313" key="1">
    <source>
        <dbReference type="EMBL" id="MDB7983426.1"/>
    </source>
</evidence>
<dbReference type="PANTHER" id="PTHR18901:SF38">
    <property type="entry name" value="PSEUDOURIDINE-5'-PHOSPHATASE"/>
    <property type="match status" value="1"/>
</dbReference>
<dbReference type="SUPFAM" id="SSF56784">
    <property type="entry name" value="HAD-like"/>
    <property type="match status" value="1"/>
</dbReference>
<evidence type="ECO:0000313" key="2">
    <source>
        <dbReference type="EMBL" id="RGD77519.1"/>
    </source>
</evidence>
<dbReference type="AlphaFoldDB" id="A0A3E3E6Y9"/>
<dbReference type="NCBIfam" id="TIGR01509">
    <property type="entry name" value="HAD-SF-IA-v3"/>
    <property type="match status" value="1"/>
</dbReference>
<reference evidence="1" key="2">
    <citation type="submission" date="2023-01" db="EMBL/GenBank/DDBJ databases">
        <title>Human gut microbiome strain richness.</title>
        <authorList>
            <person name="Chen-Liaw A."/>
        </authorList>
    </citation>
    <scope>NUCLEOTIDE SEQUENCE</scope>
    <source>
        <strain evidence="1">D8_m1001271B151109d0_201107</strain>
    </source>
</reference>
<dbReference type="RefSeq" id="WP_117445693.1">
    <property type="nucleotide sequence ID" value="NZ_CALCIP010000008.1"/>
</dbReference>